<evidence type="ECO:0000256" key="3">
    <source>
        <dbReference type="ARBA" id="ARBA00022448"/>
    </source>
</evidence>
<feature type="transmembrane region" description="Helical" evidence="9">
    <location>
        <begin position="426"/>
        <end position="447"/>
    </location>
</feature>
<reference evidence="11 12" key="1">
    <citation type="submission" date="2018-08" db="EMBL/GenBank/DDBJ databases">
        <title>Draft genome sequences of two Aspergillus turcosus clinical strains isolated from bronchoalveolar lavage fluid: one azole-susceptible and the other azole-resistant.</title>
        <authorList>
            <person name="Parent-Michaud M."/>
            <person name="Dufresne P.J."/>
            <person name="Fournier E."/>
            <person name="Martineau C."/>
            <person name="Moreira S."/>
            <person name="Perkins V."/>
            <person name="De Repentigny L."/>
            <person name="Dufresne S.F."/>
        </authorList>
    </citation>
    <scope>NUCLEOTIDE SEQUENCE [LARGE SCALE GENOMIC DNA]</scope>
    <source>
        <strain evidence="11">HMR AF 1038</strain>
    </source>
</reference>
<feature type="transmembrane region" description="Helical" evidence="9">
    <location>
        <begin position="330"/>
        <end position="350"/>
    </location>
</feature>
<evidence type="ECO:0000256" key="4">
    <source>
        <dbReference type="ARBA" id="ARBA00022692"/>
    </source>
</evidence>
<dbReference type="InterPro" id="IPR050360">
    <property type="entry name" value="MFS_Sugar_Transporters"/>
</dbReference>
<dbReference type="InterPro" id="IPR020846">
    <property type="entry name" value="MFS_dom"/>
</dbReference>
<evidence type="ECO:0000313" key="11">
    <source>
        <dbReference type="EMBL" id="RLL97671.1"/>
    </source>
</evidence>
<evidence type="ECO:0000256" key="6">
    <source>
        <dbReference type="ARBA" id="ARBA00023136"/>
    </source>
</evidence>
<dbReference type="NCBIfam" id="TIGR00879">
    <property type="entry name" value="SP"/>
    <property type="match status" value="1"/>
</dbReference>
<accession>A0A229YTK9</accession>
<dbReference type="PANTHER" id="PTHR48022">
    <property type="entry name" value="PLASTIDIC GLUCOSE TRANSPORTER 4"/>
    <property type="match status" value="1"/>
</dbReference>
<feature type="transmembrane region" description="Helical" evidence="9">
    <location>
        <begin position="78"/>
        <end position="98"/>
    </location>
</feature>
<dbReference type="OrthoDB" id="6612291at2759"/>
<dbReference type="PROSITE" id="PS50850">
    <property type="entry name" value="MFS"/>
    <property type="match status" value="1"/>
</dbReference>
<feature type="transmembrane region" description="Helical" evidence="9">
    <location>
        <begin position="263"/>
        <end position="283"/>
    </location>
</feature>
<comment type="similarity">
    <text evidence="2 7">Belongs to the major facilitator superfamily. Sugar transporter (TC 2.A.1.1) family.</text>
</comment>
<evidence type="ECO:0000256" key="7">
    <source>
        <dbReference type="RuleBase" id="RU003346"/>
    </source>
</evidence>
<feature type="transmembrane region" description="Helical" evidence="9">
    <location>
        <begin position="398"/>
        <end position="420"/>
    </location>
</feature>
<evidence type="ECO:0000256" key="1">
    <source>
        <dbReference type="ARBA" id="ARBA00004141"/>
    </source>
</evidence>
<dbReference type="AlphaFoldDB" id="A0A229YTK9"/>
<dbReference type="InterPro" id="IPR005828">
    <property type="entry name" value="MFS_sugar_transport-like"/>
</dbReference>
<dbReference type="EMBL" id="NIDN02000071">
    <property type="protein sequence ID" value="RLL97671.1"/>
    <property type="molecule type" value="Genomic_DNA"/>
</dbReference>
<proteinExistence type="inferred from homology"/>
<dbReference type="Gene3D" id="1.20.1250.20">
    <property type="entry name" value="MFS general substrate transporter like domains"/>
    <property type="match status" value="1"/>
</dbReference>
<dbReference type="Proteomes" id="UP000215289">
    <property type="component" value="Unassembled WGS sequence"/>
</dbReference>
<dbReference type="FunFam" id="1.20.1250.20:FF:000090">
    <property type="entry name" value="MFS sugar transporter, putative"/>
    <property type="match status" value="1"/>
</dbReference>
<comment type="subcellular location">
    <subcellularLocation>
        <location evidence="1">Membrane</location>
        <topology evidence="1">Multi-pass membrane protein</topology>
    </subcellularLocation>
</comment>
<keyword evidence="12" id="KW-1185">Reference proteome</keyword>
<dbReference type="InterPro" id="IPR003663">
    <property type="entry name" value="Sugar/inositol_transpt"/>
</dbReference>
<keyword evidence="4 9" id="KW-0812">Transmembrane</keyword>
<feature type="transmembrane region" description="Helical" evidence="9">
    <location>
        <begin position="362"/>
        <end position="386"/>
    </location>
</feature>
<protein>
    <recommendedName>
        <fullName evidence="10">Major facilitator superfamily (MFS) profile domain-containing protein</fullName>
    </recommendedName>
</protein>
<evidence type="ECO:0000256" key="9">
    <source>
        <dbReference type="SAM" id="Phobius"/>
    </source>
</evidence>
<dbReference type="InterPro" id="IPR036259">
    <property type="entry name" value="MFS_trans_sf"/>
</dbReference>
<dbReference type="GO" id="GO:0005351">
    <property type="term" value="F:carbohydrate:proton symporter activity"/>
    <property type="evidence" value="ECO:0007669"/>
    <property type="project" value="TreeGrafter"/>
</dbReference>
<feature type="transmembrane region" description="Helical" evidence="9">
    <location>
        <begin position="303"/>
        <end position="323"/>
    </location>
</feature>
<keyword evidence="3 7" id="KW-0813">Transport</keyword>
<evidence type="ECO:0000313" key="12">
    <source>
        <dbReference type="Proteomes" id="UP000215289"/>
    </source>
</evidence>
<feature type="transmembrane region" description="Helical" evidence="9">
    <location>
        <begin position="53"/>
        <end position="71"/>
    </location>
</feature>
<dbReference type="PANTHER" id="PTHR48022:SF37">
    <property type="entry name" value="MAJOR FACILITATOR SUPERFAMILY (MFS) PROFILE DOMAIN-CONTAINING PROTEIN-RELATED"/>
    <property type="match status" value="1"/>
</dbReference>
<name>A0A229YTK9_9EURO</name>
<dbReference type="InterPro" id="IPR005829">
    <property type="entry name" value="Sugar_transporter_CS"/>
</dbReference>
<feature type="transmembrane region" description="Helical" evidence="9">
    <location>
        <begin position="104"/>
        <end position="123"/>
    </location>
</feature>
<dbReference type="PRINTS" id="PR00171">
    <property type="entry name" value="SUGRTRNSPORT"/>
</dbReference>
<evidence type="ECO:0000256" key="2">
    <source>
        <dbReference type="ARBA" id="ARBA00010992"/>
    </source>
</evidence>
<dbReference type="Pfam" id="PF00083">
    <property type="entry name" value="Sugar_tr"/>
    <property type="match status" value="1"/>
</dbReference>
<feature type="domain" description="Major facilitator superfamily (MFS) profile" evidence="10">
    <location>
        <begin position="10"/>
        <end position="451"/>
    </location>
</feature>
<sequence length="515" mass="56426">MKPGVYQFLIGCFAAIGSFLFGYDLGVIAEVVASSSFKSLFLQSNANSRSGTVVALFTGGCFLGALFAGFTDRLGRRGTIFMACCIFVVGGAIQTAGVVIAMLYVGRLIAGIGVGFLTMIIPIYQAEISHRRIRGKITSLQQLFNALGQIFATWIGYGCYMTWNESADSREWRIPLGCQIVPAILLGSLIYVFPESPRWLCDHDQWEAGLANLATLHAHGDVDDPYVIAEYNLIKAQIAEEHGQKKKTYLDLFRDWPNLRRTIIVMSVQASCQMTGVSAIQYFSPQIFAQIGIPTGTTLLLSAVNAIIAFLGTSVCIWIIDLVGRRPLEIYGCLVMAVTFAVNCALIKIFPATSTNTGAHWGFISMTWLFNFVFFITSGPLSWAIPAELFGTAMRIKGVSWGAMTSFAFNTMIGQVTPIAISAIGWRYYIIFIVCNLGNSLFFWAFLPETKCLNLEDMDELFYNSPTFVPGSHWVPSSHIDEDARKIADVEGSAIHGAGQKPSLEATSHVEDVSP</sequence>
<dbReference type="SUPFAM" id="SSF103473">
    <property type="entry name" value="MFS general substrate transporter"/>
    <property type="match status" value="1"/>
</dbReference>
<evidence type="ECO:0000256" key="5">
    <source>
        <dbReference type="ARBA" id="ARBA00022989"/>
    </source>
</evidence>
<gene>
    <name evidence="11" type="ORF">CFD26_106411</name>
</gene>
<dbReference type="STRING" id="1245748.A0A229YTK9"/>
<evidence type="ECO:0000259" key="10">
    <source>
        <dbReference type="PROSITE" id="PS50850"/>
    </source>
</evidence>
<evidence type="ECO:0000256" key="8">
    <source>
        <dbReference type="SAM" id="MobiDB-lite"/>
    </source>
</evidence>
<feature type="region of interest" description="Disordered" evidence="8">
    <location>
        <begin position="495"/>
        <end position="515"/>
    </location>
</feature>
<dbReference type="GO" id="GO:0016020">
    <property type="term" value="C:membrane"/>
    <property type="evidence" value="ECO:0007669"/>
    <property type="project" value="UniProtKB-SubCell"/>
</dbReference>
<dbReference type="PROSITE" id="PS00217">
    <property type="entry name" value="SUGAR_TRANSPORT_2"/>
    <property type="match status" value="1"/>
</dbReference>
<keyword evidence="6 9" id="KW-0472">Membrane</keyword>
<comment type="caution">
    <text evidence="11">The sequence shown here is derived from an EMBL/GenBank/DDBJ whole genome shotgun (WGS) entry which is preliminary data.</text>
</comment>
<keyword evidence="5 9" id="KW-1133">Transmembrane helix</keyword>
<organism evidence="11 12">
    <name type="scientific">Aspergillus turcosus</name>
    <dbReference type="NCBI Taxonomy" id="1245748"/>
    <lineage>
        <taxon>Eukaryota</taxon>
        <taxon>Fungi</taxon>
        <taxon>Dikarya</taxon>
        <taxon>Ascomycota</taxon>
        <taxon>Pezizomycotina</taxon>
        <taxon>Eurotiomycetes</taxon>
        <taxon>Eurotiomycetidae</taxon>
        <taxon>Eurotiales</taxon>
        <taxon>Aspergillaceae</taxon>
        <taxon>Aspergillus</taxon>
        <taxon>Aspergillus subgen. Fumigati</taxon>
    </lineage>
</organism>